<proteinExistence type="predicted"/>
<dbReference type="PATRIC" id="fig|587753.10.peg.4469"/>
<protein>
    <submittedName>
        <fullName evidence="1">Uncharacterized protein</fullName>
    </submittedName>
</protein>
<gene>
    <name evidence="1" type="ORF">PCL1606_44730</name>
</gene>
<evidence type="ECO:0000313" key="2">
    <source>
        <dbReference type="Proteomes" id="UP000032748"/>
    </source>
</evidence>
<sequence>MSEVEGLITRLQQCADGFRLGHDVEAAMTMVQLIETAQAVIDSAAPKQRQDWEALLGLMFECQQGQNWLALADYLQYECVELLRCVGIR</sequence>
<reference evidence="1 2" key="1">
    <citation type="journal article" date="2015" name="Mol. Plant Microbe Interact.">
        <title>Comparative Genomic Analysis of Pseudomonas chlororaphis PCL1606 Reveals New Insight into Antifungal Compounds Involved in Biocontrol.</title>
        <authorList>
            <person name="Calderon C.E."/>
            <person name="Ramos C."/>
            <person name="de Vicente A."/>
            <person name="Cazorla F.M."/>
        </authorList>
    </citation>
    <scope>NUCLEOTIDE SEQUENCE [LARGE SCALE GENOMIC DNA]</scope>
    <source>
        <strain evidence="1 2">PCL1606</strain>
    </source>
</reference>
<accession>A0A0D5Y4E3</accession>
<dbReference type="OrthoDB" id="5592031at2"/>
<dbReference type="RefSeq" id="WP_045884910.1">
    <property type="nucleotide sequence ID" value="NZ_CP011110.1"/>
</dbReference>
<dbReference type="Proteomes" id="UP000032748">
    <property type="component" value="Chromosome"/>
</dbReference>
<dbReference type="EMBL" id="CP011110">
    <property type="protein sequence ID" value="AKA25920.1"/>
    <property type="molecule type" value="Genomic_DNA"/>
</dbReference>
<dbReference type="AlphaFoldDB" id="A0A0D5Y4E3"/>
<organism evidence="1 2">
    <name type="scientific">Pseudomonas chlororaphis</name>
    <dbReference type="NCBI Taxonomy" id="587753"/>
    <lineage>
        <taxon>Bacteria</taxon>
        <taxon>Pseudomonadati</taxon>
        <taxon>Pseudomonadota</taxon>
        <taxon>Gammaproteobacteria</taxon>
        <taxon>Pseudomonadales</taxon>
        <taxon>Pseudomonadaceae</taxon>
        <taxon>Pseudomonas</taxon>
    </lineage>
</organism>
<dbReference type="KEGG" id="pcz:PCL1606_44730"/>
<evidence type="ECO:0000313" key="1">
    <source>
        <dbReference type="EMBL" id="AKA25920.1"/>
    </source>
</evidence>
<name>A0A0D5Y4E3_9PSED</name>